<accession>A0A9W7T1V2</accession>
<dbReference type="Proteomes" id="UP001059041">
    <property type="component" value="Unassembled WGS sequence"/>
</dbReference>
<feature type="region of interest" description="Disordered" evidence="1">
    <location>
        <begin position="35"/>
        <end position="79"/>
    </location>
</feature>
<keyword evidence="3" id="KW-1185">Reference proteome</keyword>
<evidence type="ECO:0000256" key="1">
    <source>
        <dbReference type="SAM" id="MobiDB-lite"/>
    </source>
</evidence>
<proteinExistence type="predicted"/>
<protein>
    <submittedName>
        <fullName evidence="2">Uncharacterized protein</fullName>
    </submittedName>
</protein>
<comment type="caution">
    <text evidence="2">The sequence shown here is derived from an EMBL/GenBank/DDBJ whole genome shotgun (WGS) entry which is preliminary data.</text>
</comment>
<dbReference type="EMBL" id="JAFHDT010000803">
    <property type="protein sequence ID" value="KAI7789263.1"/>
    <property type="molecule type" value="Genomic_DNA"/>
</dbReference>
<evidence type="ECO:0000313" key="3">
    <source>
        <dbReference type="Proteomes" id="UP001059041"/>
    </source>
</evidence>
<gene>
    <name evidence="2" type="ORF">IRJ41_005634</name>
</gene>
<name>A0A9W7T1V2_TRIRA</name>
<evidence type="ECO:0000313" key="2">
    <source>
        <dbReference type="EMBL" id="KAI7789263.1"/>
    </source>
</evidence>
<sequence length="137" mass="15156">MASKHKLDSQDPHYQEGRRMALKLKLDRVLAEARTAAVERKRARSVGDPPQTSKRDSLGHGKPRGRQGGRRQASATVTHTPVECSLASSVEVPLTVPSAELNPQEQFEKLCIIMVFSAAESLRALERSKTIPPKMPY</sequence>
<dbReference type="AlphaFoldDB" id="A0A9W7T1V2"/>
<organism evidence="2 3">
    <name type="scientific">Triplophysa rosa</name>
    <name type="common">Cave loach</name>
    <dbReference type="NCBI Taxonomy" id="992332"/>
    <lineage>
        <taxon>Eukaryota</taxon>
        <taxon>Metazoa</taxon>
        <taxon>Chordata</taxon>
        <taxon>Craniata</taxon>
        <taxon>Vertebrata</taxon>
        <taxon>Euteleostomi</taxon>
        <taxon>Actinopterygii</taxon>
        <taxon>Neopterygii</taxon>
        <taxon>Teleostei</taxon>
        <taxon>Ostariophysi</taxon>
        <taxon>Cypriniformes</taxon>
        <taxon>Nemacheilidae</taxon>
        <taxon>Triplophysa</taxon>
    </lineage>
</organism>
<reference evidence="2" key="1">
    <citation type="submission" date="2021-02" db="EMBL/GenBank/DDBJ databases">
        <title>Comparative genomics reveals that relaxation of natural selection precedes convergent phenotypic evolution of cavefish.</title>
        <authorList>
            <person name="Peng Z."/>
        </authorList>
    </citation>
    <scope>NUCLEOTIDE SEQUENCE</scope>
    <source>
        <tissue evidence="2">Muscle</tissue>
    </source>
</reference>